<name>W9S3L0_9ROSA</name>
<reference evidence="3" key="1">
    <citation type="submission" date="2013-01" db="EMBL/GenBank/DDBJ databases">
        <title>Draft Genome Sequence of a Mulberry Tree, Morus notabilis C.K. Schneid.</title>
        <authorList>
            <person name="He N."/>
            <person name="Zhao S."/>
        </authorList>
    </citation>
    <scope>NUCLEOTIDE SEQUENCE</scope>
</reference>
<dbReference type="AlphaFoldDB" id="W9S3L0"/>
<feature type="region of interest" description="Disordered" evidence="1">
    <location>
        <begin position="1"/>
        <end position="81"/>
    </location>
</feature>
<organism evidence="2 3">
    <name type="scientific">Morus notabilis</name>
    <dbReference type="NCBI Taxonomy" id="981085"/>
    <lineage>
        <taxon>Eukaryota</taxon>
        <taxon>Viridiplantae</taxon>
        <taxon>Streptophyta</taxon>
        <taxon>Embryophyta</taxon>
        <taxon>Tracheophyta</taxon>
        <taxon>Spermatophyta</taxon>
        <taxon>Magnoliopsida</taxon>
        <taxon>eudicotyledons</taxon>
        <taxon>Gunneridae</taxon>
        <taxon>Pentapetalae</taxon>
        <taxon>rosids</taxon>
        <taxon>fabids</taxon>
        <taxon>Rosales</taxon>
        <taxon>Moraceae</taxon>
        <taxon>Moreae</taxon>
        <taxon>Morus</taxon>
    </lineage>
</organism>
<evidence type="ECO:0000313" key="3">
    <source>
        <dbReference type="Proteomes" id="UP000030645"/>
    </source>
</evidence>
<dbReference type="EMBL" id="KE346034">
    <property type="protein sequence ID" value="EXC24758.1"/>
    <property type="molecule type" value="Genomic_DNA"/>
</dbReference>
<feature type="compositionally biased region" description="Low complexity" evidence="1">
    <location>
        <begin position="31"/>
        <end position="43"/>
    </location>
</feature>
<evidence type="ECO:0000256" key="1">
    <source>
        <dbReference type="SAM" id="MobiDB-lite"/>
    </source>
</evidence>
<proteinExistence type="predicted"/>
<feature type="compositionally biased region" description="Pro residues" evidence="1">
    <location>
        <begin position="11"/>
        <end position="30"/>
    </location>
</feature>
<dbReference type="Proteomes" id="UP000030645">
    <property type="component" value="Unassembled WGS sequence"/>
</dbReference>
<protein>
    <submittedName>
        <fullName evidence="2">Uncharacterized protein</fullName>
    </submittedName>
</protein>
<dbReference type="eggNOG" id="ENOG502T2RV">
    <property type="taxonomic scope" value="Eukaryota"/>
</dbReference>
<dbReference type="KEGG" id="mnt:21401441"/>
<sequence>MNQYGHHQPPVGYPPQTPPYPGEVYPPPPQWQSYPQGYSQGPFVAPPPVGPPMKNGFGYPHQPPPPPPPHQPPPPPPPRHKCGFCKGW</sequence>
<keyword evidence="3" id="KW-1185">Reference proteome</keyword>
<gene>
    <name evidence="2" type="ORF">L484_018472</name>
</gene>
<feature type="compositionally biased region" description="Pro residues" evidence="1">
    <location>
        <begin position="61"/>
        <end position="77"/>
    </location>
</feature>
<evidence type="ECO:0000313" key="2">
    <source>
        <dbReference type="EMBL" id="EXC24758.1"/>
    </source>
</evidence>
<accession>W9S3L0</accession>